<dbReference type="Gene3D" id="1.10.1520.10">
    <property type="entry name" value="Ribonuclease III domain"/>
    <property type="match status" value="1"/>
</dbReference>
<organism evidence="2 3">
    <name type="scientific">Cordyceps fumosorosea (strain ARSEF 2679)</name>
    <name type="common">Isaria fumosorosea</name>
    <dbReference type="NCBI Taxonomy" id="1081104"/>
    <lineage>
        <taxon>Eukaryota</taxon>
        <taxon>Fungi</taxon>
        <taxon>Dikarya</taxon>
        <taxon>Ascomycota</taxon>
        <taxon>Pezizomycotina</taxon>
        <taxon>Sordariomycetes</taxon>
        <taxon>Hypocreomycetidae</taxon>
        <taxon>Hypocreales</taxon>
        <taxon>Cordycipitaceae</taxon>
        <taxon>Cordyceps</taxon>
    </lineage>
</organism>
<gene>
    <name evidence="2" type="ORF">ISF_04182</name>
</gene>
<dbReference type="RefSeq" id="XP_018704744.1">
    <property type="nucleotide sequence ID" value="XM_018847788.1"/>
</dbReference>
<evidence type="ECO:0000313" key="2">
    <source>
        <dbReference type="EMBL" id="OAA64772.1"/>
    </source>
</evidence>
<reference evidence="2 3" key="1">
    <citation type="journal article" date="2016" name="Genome Biol. Evol.">
        <title>Divergent and convergent evolution of fungal pathogenicity.</title>
        <authorList>
            <person name="Shang Y."/>
            <person name="Xiao G."/>
            <person name="Zheng P."/>
            <person name="Cen K."/>
            <person name="Zhan S."/>
            <person name="Wang C."/>
        </authorList>
    </citation>
    <scope>NUCLEOTIDE SEQUENCE [LARGE SCALE GENOMIC DNA]</scope>
    <source>
        <strain evidence="2 3">ARSEF 2679</strain>
    </source>
</reference>
<keyword evidence="3" id="KW-1185">Reference proteome</keyword>
<evidence type="ECO:0000259" key="1">
    <source>
        <dbReference type="PROSITE" id="PS50142"/>
    </source>
</evidence>
<dbReference type="GeneID" id="30020474"/>
<dbReference type="InterPro" id="IPR000999">
    <property type="entry name" value="RNase_III_dom"/>
</dbReference>
<dbReference type="InterPro" id="IPR036389">
    <property type="entry name" value="RNase_III_sf"/>
</dbReference>
<proteinExistence type="predicted"/>
<sequence>MRFDSQFGHGIAQCEQKIQYTFTNKLLSAVSLNNAGPNASVYIDNGEYKTLSKNDRLAVYGNSIATAMLCQDWYHKNSSKAIWTSIRNEALSNNFLAETGFSYGLDLCVHKDPATVFVSSKMMATAVEAILGAVHLDGGDAALRRVLAHLHIVSQYEHSVMF</sequence>
<dbReference type="GO" id="GO:0004525">
    <property type="term" value="F:ribonuclease III activity"/>
    <property type="evidence" value="ECO:0007669"/>
    <property type="project" value="InterPro"/>
</dbReference>
<comment type="caution">
    <text evidence="2">The sequence shown here is derived from an EMBL/GenBank/DDBJ whole genome shotgun (WGS) entry which is preliminary data.</text>
</comment>
<dbReference type="OrthoDB" id="67027at2759"/>
<dbReference type="EMBL" id="AZHB01000009">
    <property type="protein sequence ID" value="OAA64772.1"/>
    <property type="molecule type" value="Genomic_DNA"/>
</dbReference>
<dbReference type="CDD" id="cd00593">
    <property type="entry name" value="RIBOc"/>
    <property type="match status" value="1"/>
</dbReference>
<dbReference type="Pfam" id="PF00636">
    <property type="entry name" value="Ribonuclease_3"/>
    <property type="match status" value="1"/>
</dbReference>
<dbReference type="Proteomes" id="UP000076744">
    <property type="component" value="Unassembled WGS sequence"/>
</dbReference>
<dbReference type="GO" id="GO:0006396">
    <property type="term" value="P:RNA processing"/>
    <property type="evidence" value="ECO:0007669"/>
    <property type="project" value="InterPro"/>
</dbReference>
<dbReference type="AlphaFoldDB" id="A0A162J796"/>
<accession>A0A162J796</accession>
<feature type="domain" description="RNase III" evidence="1">
    <location>
        <begin position="11"/>
        <end position="139"/>
    </location>
</feature>
<name>A0A162J796_CORFA</name>
<dbReference type="SUPFAM" id="SSF69065">
    <property type="entry name" value="RNase III domain-like"/>
    <property type="match status" value="1"/>
</dbReference>
<evidence type="ECO:0000313" key="3">
    <source>
        <dbReference type="Proteomes" id="UP000076744"/>
    </source>
</evidence>
<protein>
    <submittedName>
        <fullName evidence="2">Ribonuclease III</fullName>
    </submittedName>
</protein>
<dbReference type="PROSITE" id="PS50142">
    <property type="entry name" value="RNASE_3_2"/>
    <property type="match status" value="1"/>
</dbReference>
<dbReference type="STRING" id="1081104.A0A162J796"/>